<dbReference type="InterPro" id="IPR000719">
    <property type="entry name" value="Prot_kinase_dom"/>
</dbReference>
<dbReference type="Proteomes" id="UP001556367">
    <property type="component" value="Unassembled WGS sequence"/>
</dbReference>
<feature type="binding site" evidence="9">
    <location>
        <position position="110"/>
    </location>
    <ligand>
        <name>ATP</name>
        <dbReference type="ChEBI" id="CHEBI:30616"/>
    </ligand>
</feature>
<dbReference type="InterPro" id="IPR017441">
    <property type="entry name" value="Protein_kinase_ATP_BS"/>
</dbReference>
<dbReference type="SUPFAM" id="SSF56112">
    <property type="entry name" value="Protein kinase-like (PK-like)"/>
    <property type="match status" value="1"/>
</dbReference>
<comment type="catalytic activity">
    <reaction evidence="8">
        <text>L-seryl-[protein] + ATP = O-phospho-L-seryl-[protein] + ADP + H(+)</text>
        <dbReference type="Rhea" id="RHEA:17989"/>
        <dbReference type="Rhea" id="RHEA-COMP:9863"/>
        <dbReference type="Rhea" id="RHEA-COMP:11604"/>
        <dbReference type="ChEBI" id="CHEBI:15378"/>
        <dbReference type="ChEBI" id="CHEBI:29999"/>
        <dbReference type="ChEBI" id="CHEBI:30616"/>
        <dbReference type="ChEBI" id="CHEBI:83421"/>
        <dbReference type="ChEBI" id="CHEBI:456216"/>
        <dbReference type="EC" id="2.7.11.1"/>
    </reaction>
</comment>
<keyword evidence="11" id="KW-0732">Signal</keyword>
<keyword evidence="6 9" id="KW-0067">ATP-binding</keyword>
<comment type="caution">
    <text evidence="13">The sequence shown here is derived from an EMBL/GenBank/DDBJ whole genome shotgun (WGS) entry which is preliminary data.</text>
</comment>
<proteinExistence type="inferred from homology"/>
<evidence type="ECO:0000313" key="13">
    <source>
        <dbReference type="EMBL" id="KAL0961526.1"/>
    </source>
</evidence>
<feature type="chain" id="PRO_5046577544" description="non-specific serine/threonine protein kinase" evidence="11">
    <location>
        <begin position="20"/>
        <end position="435"/>
    </location>
</feature>
<evidence type="ECO:0000256" key="9">
    <source>
        <dbReference type="PROSITE-ProRule" id="PRU10141"/>
    </source>
</evidence>
<gene>
    <name evidence="13" type="ORF">HGRIS_006465</name>
</gene>
<dbReference type="PROSITE" id="PS50011">
    <property type="entry name" value="PROTEIN_KINASE_DOM"/>
    <property type="match status" value="1"/>
</dbReference>
<evidence type="ECO:0000256" key="11">
    <source>
        <dbReference type="SAM" id="SignalP"/>
    </source>
</evidence>
<comment type="similarity">
    <text evidence="10">Belongs to the protein kinase superfamily.</text>
</comment>
<dbReference type="EMBL" id="JASNQZ010000001">
    <property type="protein sequence ID" value="KAL0961526.1"/>
    <property type="molecule type" value="Genomic_DNA"/>
</dbReference>
<keyword evidence="5" id="KW-0418">Kinase</keyword>
<dbReference type="Gene3D" id="1.10.510.10">
    <property type="entry name" value="Transferase(Phosphotransferase) domain 1"/>
    <property type="match status" value="1"/>
</dbReference>
<dbReference type="InterPro" id="IPR011009">
    <property type="entry name" value="Kinase-like_dom_sf"/>
</dbReference>
<dbReference type="Gene3D" id="3.30.200.20">
    <property type="entry name" value="Phosphorylase Kinase, domain 1"/>
    <property type="match status" value="1"/>
</dbReference>
<evidence type="ECO:0000256" key="7">
    <source>
        <dbReference type="ARBA" id="ARBA00047899"/>
    </source>
</evidence>
<feature type="domain" description="Protein kinase" evidence="12">
    <location>
        <begin position="81"/>
        <end position="427"/>
    </location>
</feature>
<dbReference type="Pfam" id="PF00069">
    <property type="entry name" value="Pkinase"/>
    <property type="match status" value="2"/>
</dbReference>
<dbReference type="PROSITE" id="PS00107">
    <property type="entry name" value="PROTEIN_KINASE_ATP"/>
    <property type="match status" value="1"/>
</dbReference>
<keyword evidence="4 9" id="KW-0547">Nucleotide-binding</keyword>
<evidence type="ECO:0000313" key="14">
    <source>
        <dbReference type="Proteomes" id="UP001556367"/>
    </source>
</evidence>
<keyword evidence="2 10" id="KW-0723">Serine/threonine-protein kinase</keyword>
<dbReference type="PANTHER" id="PTHR47634">
    <property type="entry name" value="PROTEIN KINASE DOMAIN-CONTAINING PROTEIN-RELATED"/>
    <property type="match status" value="1"/>
</dbReference>
<evidence type="ECO:0000256" key="8">
    <source>
        <dbReference type="ARBA" id="ARBA00048679"/>
    </source>
</evidence>
<organism evidence="13 14">
    <name type="scientific">Hohenbuehelia grisea</name>
    <dbReference type="NCBI Taxonomy" id="104357"/>
    <lineage>
        <taxon>Eukaryota</taxon>
        <taxon>Fungi</taxon>
        <taxon>Dikarya</taxon>
        <taxon>Basidiomycota</taxon>
        <taxon>Agaricomycotina</taxon>
        <taxon>Agaricomycetes</taxon>
        <taxon>Agaricomycetidae</taxon>
        <taxon>Agaricales</taxon>
        <taxon>Pleurotineae</taxon>
        <taxon>Pleurotaceae</taxon>
        <taxon>Hohenbuehelia</taxon>
    </lineage>
</organism>
<keyword evidence="3" id="KW-0808">Transferase</keyword>
<dbReference type="InterPro" id="IPR008271">
    <property type="entry name" value="Ser/Thr_kinase_AS"/>
</dbReference>
<dbReference type="EC" id="2.7.11.1" evidence="1"/>
<evidence type="ECO:0000256" key="3">
    <source>
        <dbReference type="ARBA" id="ARBA00022679"/>
    </source>
</evidence>
<evidence type="ECO:0000259" key="12">
    <source>
        <dbReference type="PROSITE" id="PS50011"/>
    </source>
</evidence>
<evidence type="ECO:0000256" key="10">
    <source>
        <dbReference type="RuleBase" id="RU000304"/>
    </source>
</evidence>
<sequence>MGILFNPTHPLLFLTMALATIGRWVSESLRARRQPWALLNFSTNAFQRISADVPIEEETLPDYVAARYYPIRIGELLASRYQVVGKLGYGTTSTVWLARDLTERRHVAVKVYVDSNSMGSQVSKELSVYERLNKGPVYHPGRQSIRTLLDSFTLTSDRGLHHCLVHPPLWESVLALLLRNPEHRLPTPILTIVLYHVFQALDYAKECKIIHTDIKASNIMFGIKNPAVFDKFEQEELENPSPRKDIDGGRVIYTSRQFTVPSHDLGPPILCDFGSAVFGDEEHSEDAQPDVYRSPEVIFSSPWSYEIDIWNVGCMIWDIYEGLYLFNGIDPERGFYRSRAHLVELIAVMGLPPREVIARGSRGSEFFSESGEYHAGLPIPPSISFEELETRLRGEDKELFLKMVRKMLQWDARQRATAKELLEDEWLVKHMVGNK</sequence>
<evidence type="ECO:0000256" key="4">
    <source>
        <dbReference type="ARBA" id="ARBA00022741"/>
    </source>
</evidence>
<evidence type="ECO:0000256" key="5">
    <source>
        <dbReference type="ARBA" id="ARBA00022777"/>
    </source>
</evidence>
<dbReference type="PANTHER" id="PTHR47634:SF9">
    <property type="entry name" value="PROTEIN KINASE DOMAIN-CONTAINING PROTEIN-RELATED"/>
    <property type="match status" value="1"/>
</dbReference>
<keyword evidence="14" id="KW-1185">Reference proteome</keyword>
<accession>A0ABR3K336</accession>
<evidence type="ECO:0000256" key="1">
    <source>
        <dbReference type="ARBA" id="ARBA00012513"/>
    </source>
</evidence>
<evidence type="ECO:0000256" key="6">
    <source>
        <dbReference type="ARBA" id="ARBA00022840"/>
    </source>
</evidence>
<name>A0ABR3K336_9AGAR</name>
<dbReference type="InterPro" id="IPR051334">
    <property type="entry name" value="SRPK"/>
</dbReference>
<protein>
    <recommendedName>
        <fullName evidence="1">non-specific serine/threonine protein kinase</fullName>
        <ecNumber evidence="1">2.7.11.1</ecNumber>
    </recommendedName>
</protein>
<evidence type="ECO:0000256" key="2">
    <source>
        <dbReference type="ARBA" id="ARBA00022527"/>
    </source>
</evidence>
<feature type="signal peptide" evidence="11">
    <location>
        <begin position="1"/>
        <end position="19"/>
    </location>
</feature>
<comment type="catalytic activity">
    <reaction evidence="7">
        <text>L-threonyl-[protein] + ATP = O-phospho-L-threonyl-[protein] + ADP + H(+)</text>
        <dbReference type="Rhea" id="RHEA:46608"/>
        <dbReference type="Rhea" id="RHEA-COMP:11060"/>
        <dbReference type="Rhea" id="RHEA-COMP:11605"/>
        <dbReference type="ChEBI" id="CHEBI:15378"/>
        <dbReference type="ChEBI" id="CHEBI:30013"/>
        <dbReference type="ChEBI" id="CHEBI:30616"/>
        <dbReference type="ChEBI" id="CHEBI:61977"/>
        <dbReference type="ChEBI" id="CHEBI:456216"/>
        <dbReference type="EC" id="2.7.11.1"/>
    </reaction>
</comment>
<dbReference type="SMART" id="SM00220">
    <property type="entry name" value="S_TKc"/>
    <property type="match status" value="1"/>
</dbReference>
<dbReference type="PROSITE" id="PS00108">
    <property type="entry name" value="PROTEIN_KINASE_ST"/>
    <property type="match status" value="1"/>
</dbReference>
<reference evidence="14" key="1">
    <citation type="submission" date="2024-06" db="EMBL/GenBank/DDBJ databases">
        <title>Multi-omics analyses provide insights into the biosynthesis of the anticancer antibiotic pleurotin in Hohenbuehelia grisea.</title>
        <authorList>
            <person name="Weaver J.A."/>
            <person name="Alberti F."/>
        </authorList>
    </citation>
    <scope>NUCLEOTIDE SEQUENCE [LARGE SCALE GENOMIC DNA]</scope>
    <source>
        <strain evidence="14">T-177</strain>
    </source>
</reference>